<dbReference type="PANTHER" id="PTHR43695:SF1">
    <property type="entry name" value="RHAMNOGALACTURONAN ACETYLESTERASE"/>
    <property type="match status" value="1"/>
</dbReference>
<feature type="signal peptide" evidence="3">
    <location>
        <begin position="1"/>
        <end position="20"/>
    </location>
</feature>
<dbReference type="SUPFAM" id="SSF52266">
    <property type="entry name" value="SGNH hydrolase"/>
    <property type="match status" value="1"/>
</dbReference>
<sequence>MKKIIALFLCVNLLVSIGHAQQFHFGAGRAPAGAVRVTTGSMYNAAAGYGFEEGAVLKETSRGIGADSPFFFSVRLPEGNYHVKTEIASATVRVECRRLMVRDTVTGKVSFTVHVRDTLIRNAAGEVTGKVRLKPRERNYRHWDNLLTIELNGRAPAIRSLEITPERKAITVFLAGNSTVVDQDREPWAAWGQMIPSFFQSGKVAIANYAESGEALNSFIRARRLEKIISRMQAGDYLFIEFGHNDQKQKGEGVGPFTTYKKDLRFFIREARSKGGIPVLVTSMHRRSFDDAGRIIINTLGDYPEAVRQTAREENVALIDLNAMSKILYEAWGEAASLKAFVHYPANTFPGQPDALRDNTHFSTYGAYEIAKCIVKGIRDARLPLARYLMNDVPPFDPAHPDDADAWYWPSSPLKPALKPDGN</sequence>
<comment type="caution">
    <text evidence="5">The sequence shown here is derived from an EMBL/GenBank/DDBJ whole genome shotgun (WGS) entry which is preliminary data.</text>
</comment>
<accession>A0A512RF07</accession>
<keyword evidence="3" id="KW-0732">Signal</keyword>
<dbReference type="AlphaFoldDB" id="A0A512RF07"/>
<evidence type="ECO:0000313" key="5">
    <source>
        <dbReference type="EMBL" id="GEP94224.1"/>
    </source>
</evidence>
<reference evidence="5 6" key="1">
    <citation type="submission" date="2019-07" db="EMBL/GenBank/DDBJ databases">
        <title>Whole genome shotgun sequence of Chitinophaga cymbidii NBRC 109752.</title>
        <authorList>
            <person name="Hosoyama A."/>
            <person name="Uohara A."/>
            <person name="Ohji S."/>
            <person name="Ichikawa N."/>
        </authorList>
    </citation>
    <scope>NUCLEOTIDE SEQUENCE [LARGE SCALE GENOMIC DNA]</scope>
    <source>
        <strain evidence="5 6">NBRC 109752</strain>
    </source>
</reference>
<organism evidence="5 6">
    <name type="scientific">Chitinophaga cymbidii</name>
    <dbReference type="NCBI Taxonomy" id="1096750"/>
    <lineage>
        <taxon>Bacteria</taxon>
        <taxon>Pseudomonadati</taxon>
        <taxon>Bacteroidota</taxon>
        <taxon>Chitinophagia</taxon>
        <taxon>Chitinophagales</taxon>
        <taxon>Chitinophagaceae</taxon>
        <taxon>Chitinophaga</taxon>
    </lineage>
</organism>
<name>A0A512RF07_9BACT</name>
<evidence type="ECO:0000256" key="3">
    <source>
        <dbReference type="SAM" id="SignalP"/>
    </source>
</evidence>
<dbReference type="SUPFAM" id="SSF49785">
    <property type="entry name" value="Galactose-binding domain-like"/>
    <property type="match status" value="1"/>
</dbReference>
<dbReference type="InterPro" id="IPR036514">
    <property type="entry name" value="SGNH_hydro_sf"/>
</dbReference>
<dbReference type="Proteomes" id="UP000321436">
    <property type="component" value="Unassembled WGS sequence"/>
</dbReference>
<dbReference type="Gene3D" id="2.60.120.430">
    <property type="entry name" value="Galactose-binding lectin"/>
    <property type="match status" value="1"/>
</dbReference>
<dbReference type="OrthoDB" id="9807041at2"/>
<keyword evidence="6" id="KW-1185">Reference proteome</keyword>
<dbReference type="Pfam" id="PF13472">
    <property type="entry name" value="Lipase_GDSL_2"/>
    <property type="match status" value="1"/>
</dbReference>
<evidence type="ECO:0000259" key="4">
    <source>
        <dbReference type="Pfam" id="PF13472"/>
    </source>
</evidence>
<feature type="domain" description="SGNH hydrolase-type esterase" evidence="4">
    <location>
        <begin position="178"/>
        <end position="329"/>
    </location>
</feature>
<feature type="chain" id="PRO_5021813044" evidence="3">
    <location>
        <begin position="21"/>
        <end position="423"/>
    </location>
</feature>
<dbReference type="InterPro" id="IPR037459">
    <property type="entry name" value="RhgT-like"/>
</dbReference>
<dbReference type="InterPro" id="IPR013830">
    <property type="entry name" value="SGNH_hydro"/>
</dbReference>
<comment type="similarity">
    <text evidence="1">Belongs to the 'GDSL' lipolytic enzyme family.</text>
</comment>
<keyword evidence="2" id="KW-0378">Hydrolase</keyword>
<dbReference type="EMBL" id="BKAU01000001">
    <property type="protein sequence ID" value="GEP94224.1"/>
    <property type="molecule type" value="Genomic_DNA"/>
</dbReference>
<dbReference type="Gene3D" id="3.40.50.1110">
    <property type="entry name" value="SGNH hydrolase"/>
    <property type="match status" value="1"/>
</dbReference>
<proteinExistence type="inferred from homology"/>
<dbReference type="InterPro" id="IPR008979">
    <property type="entry name" value="Galactose-bd-like_sf"/>
</dbReference>
<dbReference type="GO" id="GO:0016788">
    <property type="term" value="F:hydrolase activity, acting on ester bonds"/>
    <property type="evidence" value="ECO:0007669"/>
    <property type="project" value="UniProtKB-ARBA"/>
</dbReference>
<dbReference type="CDD" id="cd01821">
    <property type="entry name" value="Rhamnogalacturan_acetylesterase_like"/>
    <property type="match status" value="1"/>
</dbReference>
<evidence type="ECO:0000256" key="2">
    <source>
        <dbReference type="ARBA" id="ARBA00022801"/>
    </source>
</evidence>
<evidence type="ECO:0000256" key="1">
    <source>
        <dbReference type="ARBA" id="ARBA00008668"/>
    </source>
</evidence>
<gene>
    <name evidence="5" type="ORF">CCY01nite_04840</name>
</gene>
<evidence type="ECO:0000313" key="6">
    <source>
        <dbReference type="Proteomes" id="UP000321436"/>
    </source>
</evidence>
<dbReference type="PANTHER" id="PTHR43695">
    <property type="entry name" value="PUTATIVE (AFU_ORTHOLOGUE AFUA_2G17250)-RELATED"/>
    <property type="match status" value="1"/>
</dbReference>
<protein>
    <submittedName>
        <fullName evidence="5">Rhamnogalacturonan acetylesterase</fullName>
    </submittedName>
</protein>